<evidence type="ECO:0000313" key="1">
    <source>
        <dbReference type="EMBL" id="KAF5206963.1"/>
    </source>
</evidence>
<dbReference type="OrthoDB" id="1954848at2759"/>
<proteinExistence type="predicted"/>
<protein>
    <recommendedName>
        <fullName evidence="3">DUF4283 domain-containing protein</fullName>
    </recommendedName>
</protein>
<evidence type="ECO:0008006" key="3">
    <source>
        <dbReference type="Google" id="ProtNLM"/>
    </source>
</evidence>
<dbReference type="Proteomes" id="UP000554482">
    <property type="component" value="Unassembled WGS sequence"/>
</dbReference>
<organism evidence="1 2">
    <name type="scientific">Thalictrum thalictroides</name>
    <name type="common">Rue-anemone</name>
    <name type="synonym">Anemone thalictroides</name>
    <dbReference type="NCBI Taxonomy" id="46969"/>
    <lineage>
        <taxon>Eukaryota</taxon>
        <taxon>Viridiplantae</taxon>
        <taxon>Streptophyta</taxon>
        <taxon>Embryophyta</taxon>
        <taxon>Tracheophyta</taxon>
        <taxon>Spermatophyta</taxon>
        <taxon>Magnoliopsida</taxon>
        <taxon>Ranunculales</taxon>
        <taxon>Ranunculaceae</taxon>
        <taxon>Thalictroideae</taxon>
        <taxon>Thalictrum</taxon>
    </lineage>
</organism>
<keyword evidence="2" id="KW-1185">Reference proteome</keyword>
<accession>A0A7J6XBU3</accession>
<gene>
    <name evidence="1" type="ORF">FRX31_003450</name>
</gene>
<dbReference type="AlphaFoldDB" id="A0A7J6XBU3"/>
<sequence length="632" mass="70919">MVGEQIKESFSVEGKTFIVVWNRSIQRGETLAVTDNRGGRSFFAVFSSEGGRWVGKLLCQISMGTTKVGTIFRFPESNGSIAGILKENQRGQYIQVTIHSRSSPREFATICFPTGLNGEGWSFLGEKIRTLLDTREGTKRVYRPVVPNAFNQGSSPSFVDMCKQIGATAGNDGLRVSAVKCNGGGENTLPLLGDGNPSEISRFMIKWGLVVLCRATGLSPDWHWCEEKVKTVFKSASFSRINGDEALIFLDSFNEVEKLVSLPPLESWNGIFRFQKWHKEAGSNIQFRVEQRKHSLQVVLHGLPYHLRTHMVMKMIANTWGDKDIKEVTNGLEEKNWCGFVIDSGDFAKIPRLVTVEENDLKFSVRIQVSLMEGGEKFDQLTPNRVIGCGGSFFPDKAGVVQRVVMPQKTGCSSSSNPSQPPGFELCGPHVSPLVQNRFPALENHESFKHVQENRFAILGEDMDLMESNDSLMDRPKHKEGPELIPDDEEDHLQPVGQFVRRRKHRSISMKRGHQVLGFGPRNQLIREGLVRMEKQRGRSRTRENVRLAVRNHQVQNPPLPSSSVEVSRVCESYSANSDSERTNNRNEDKIREVVISLRRASNEDDLRNLINWIVIPLAEDLGLSSSLGRVG</sequence>
<name>A0A7J6XBU3_THATH</name>
<comment type="caution">
    <text evidence="1">The sequence shown here is derived from an EMBL/GenBank/DDBJ whole genome shotgun (WGS) entry which is preliminary data.</text>
</comment>
<evidence type="ECO:0000313" key="2">
    <source>
        <dbReference type="Proteomes" id="UP000554482"/>
    </source>
</evidence>
<reference evidence="1 2" key="1">
    <citation type="submission" date="2020-06" db="EMBL/GenBank/DDBJ databases">
        <title>Transcriptomic and genomic resources for Thalictrum thalictroides and T. hernandezii: Facilitating candidate gene discovery in an emerging model plant lineage.</title>
        <authorList>
            <person name="Arias T."/>
            <person name="Riano-Pachon D.M."/>
            <person name="Di Stilio V.S."/>
        </authorList>
    </citation>
    <scope>NUCLEOTIDE SEQUENCE [LARGE SCALE GENOMIC DNA]</scope>
    <source>
        <strain evidence="2">cv. WT478/WT964</strain>
        <tissue evidence="1">Leaves</tissue>
    </source>
</reference>
<dbReference type="EMBL" id="JABWDY010002038">
    <property type="protein sequence ID" value="KAF5206963.1"/>
    <property type="molecule type" value="Genomic_DNA"/>
</dbReference>